<dbReference type="Proteomes" id="UP000823749">
    <property type="component" value="Chromosome 13"/>
</dbReference>
<evidence type="ECO:0000313" key="3">
    <source>
        <dbReference type="Proteomes" id="UP000823749"/>
    </source>
</evidence>
<gene>
    <name evidence="2" type="ORF">RHGRI_036615</name>
</gene>
<keyword evidence="3" id="KW-1185">Reference proteome</keyword>
<accession>A0AAV6HP55</accession>
<feature type="compositionally biased region" description="Polar residues" evidence="1">
    <location>
        <begin position="106"/>
        <end position="122"/>
    </location>
</feature>
<evidence type="ECO:0000313" key="2">
    <source>
        <dbReference type="EMBL" id="KAG5515628.1"/>
    </source>
</evidence>
<feature type="region of interest" description="Disordered" evidence="1">
    <location>
        <begin position="1"/>
        <end position="134"/>
    </location>
</feature>
<dbReference type="AlphaFoldDB" id="A0AAV6HP55"/>
<organism evidence="2 3">
    <name type="scientific">Rhododendron griersonianum</name>
    <dbReference type="NCBI Taxonomy" id="479676"/>
    <lineage>
        <taxon>Eukaryota</taxon>
        <taxon>Viridiplantae</taxon>
        <taxon>Streptophyta</taxon>
        <taxon>Embryophyta</taxon>
        <taxon>Tracheophyta</taxon>
        <taxon>Spermatophyta</taxon>
        <taxon>Magnoliopsida</taxon>
        <taxon>eudicotyledons</taxon>
        <taxon>Gunneridae</taxon>
        <taxon>Pentapetalae</taxon>
        <taxon>asterids</taxon>
        <taxon>Ericales</taxon>
        <taxon>Ericaceae</taxon>
        <taxon>Ericoideae</taxon>
        <taxon>Rhodoreae</taxon>
        <taxon>Rhododendron</taxon>
    </lineage>
</organism>
<reference evidence="2 3" key="1">
    <citation type="submission" date="2020-08" db="EMBL/GenBank/DDBJ databases">
        <title>Plant Genome Project.</title>
        <authorList>
            <person name="Zhang R.-G."/>
        </authorList>
    </citation>
    <scope>NUCLEOTIDE SEQUENCE [LARGE SCALE GENOMIC DNA]</scope>
    <source>
        <strain evidence="2">WSP0</strain>
        <tissue evidence="2">Leaf</tissue>
    </source>
</reference>
<proteinExistence type="predicted"/>
<feature type="compositionally biased region" description="Basic and acidic residues" evidence="1">
    <location>
        <begin position="89"/>
        <end position="105"/>
    </location>
</feature>
<name>A0AAV6HP55_9ERIC</name>
<sequence>MRSQHKPLNTKHRCNHTTTDTDETKDLFLRTLLNGCRPELDQETQARAVESTERGLRGKPPLPHEAPGLKTKATPRKNSGRPNAPTATEEQKLHSARFAADHQPNRETAANQSTRSDPGTPQHSHHLPPLPMPR</sequence>
<dbReference type="EMBL" id="JACTNZ010000013">
    <property type="protein sequence ID" value="KAG5515628.1"/>
    <property type="molecule type" value="Genomic_DNA"/>
</dbReference>
<feature type="compositionally biased region" description="Basic residues" evidence="1">
    <location>
        <begin position="1"/>
        <end position="15"/>
    </location>
</feature>
<comment type="caution">
    <text evidence="2">The sequence shown here is derived from an EMBL/GenBank/DDBJ whole genome shotgun (WGS) entry which is preliminary data.</text>
</comment>
<protein>
    <submittedName>
        <fullName evidence="2">Uncharacterized protein</fullName>
    </submittedName>
</protein>
<evidence type="ECO:0000256" key="1">
    <source>
        <dbReference type="SAM" id="MobiDB-lite"/>
    </source>
</evidence>